<comment type="caution">
    <text evidence="1">The sequence shown here is derived from an EMBL/GenBank/DDBJ whole genome shotgun (WGS) entry which is preliminary data.</text>
</comment>
<evidence type="ECO:0000313" key="2">
    <source>
        <dbReference type="Proteomes" id="UP001157502"/>
    </source>
</evidence>
<dbReference type="Proteomes" id="UP001157502">
    <property type="component" value="Chromosome 27"/>
</dbReference>
<protein>
    <submittedName>
        <fullName evidence="1">Uncharacterized protein</fullName>
    </submittedName>
</protein>
<reference evidence="1" key="1">
    <citation type="submission" date="2021-05" db="EMBL/GenBank/DDBJ databases">
        <authorList>
            <person name="Pan Q."/>
            <person name="Jouanno E."/>
            <person name="Zahm M."/>
            <person name="Klopp C."/>
            <person name="Cabau C."/>
            <person name="Louis A."/>
            <person name="Berthelot C."/>
            <person name="Parey E."/>
            <person name="Roest Crollius H."/>
            <person name="Montfort J."/>
            <person name="Robinson-Rechavi M."/>
            <person name="Bouchez O."/>
            <person name="Lampietro C."/>
            <person name="Lopez Roques C."/>
            <person name="Donnadieu C."/>
            <person name="Postlethwait J."/>
            <person name="Bobe J."/>
            <person name="Dillon D."/>
            <person name="Chandos A."/>
            <person name="von Hippel F."/>
            <person name="Guiguen Y."/>
        </authorList>
    </citation>
    <scope>NUCLEOTIDE SEQUENCE</scope>
    <source>
        <strain evidence="1">YG-Jan2019</strain>
    </source>
</reference>
<proteinExistence type="predicted"/>
<keyword evidence="2" id="KW-1185">Reference proteome</keyword>
<name>A0ACC2FIP3_DALPE</name>
<gene>
    <name evidence="1" type="ORF">DPEC_G00296180</name>
</gene>
<evidence type="ECO:0000313" key="1">
    <source>
        <dbReference type="EMBL" id="KAJ7991328.1"/>
    </source>
</evidence>
<dbReference type="EMBL" id="CM055754">
    <property type="protein sequence ID" value="KAJ7991328.1"/>
    <property type="molecule type" value="Genomic_DNA"/>
</dbReference>
<organism evidence="1 2">
    <name type="scientific">Dallia pectoralis</name>
    <name type="common">Alaska blackfish</name>
    <dbReference type="NCBI Taxonomy" id="75939"/>
    <lineage>
        <taxon>Eukaryota</taxon>
        <taxon>Metazoa</taxon>
        <taxon>Chordata</taxon>
        <taxon>Craniata</taxon>
        <taxon>Vertebrata</taxon>
        <taxon>Euteleostomi</taxon>
        <taxon>Actinopterygii</taxon>
        <taxon>Neopterygii</taxon>
        <taxon>Teleostei</taxon>
        <taxon>Protacanthopterygii</taxon>
        <taxon>Esociformes</taxon>
        <taxon>Umbridae</taxon>
        <taxon>Dallia</taxon>
    </lineage>
</organism>
<sequence>MKAASDAVEGMPSMFYEAKELSFAPDWTLDPMKVIKDIKGSFVDNLSDYKGNSYLSYIDPVIIGRGLTVNIDVVRRMFTIFIEQKDLLVDYLSNSLFGDQGIIPEINFDPRKAVTDAMFEIADRKNVFLAYLSNMIIDNKGDTTESAPDIHVIRKKGEFLPPLEKVFQESKQRKTRDVVAEEVEVVLKEKEIKKG</sequence>
<accession>A0ACC2FIP3</accession>